<evidence type="ECO:0000256" key="1">
    <source>
        <dbReference type="PROSITE-ProRule" id="PRU00047"/>
    </source>
</evidence>
<evidence type="ECO:0000313" key="4">
    <source>
        <dbReference type="Proteomes" id="UP000807353"/>
    </source>
</evidence>
<dbReference type="OrthoDB" id="3260975at2759"/>
<keyword evidence="4" id="KW-1185">Reference proteome</keyword>
<dbReference type="PROSITE" id="PS50158">
    <property type="entry name" value="ZF_CCHC"/>
    <property type="match status" value="1"/>
</dbReference>
<keyword evidence="1" id="KW-0862">Zinc</keyword>
<dbReference type="GO" id="GO:0008270">
    <property type="term" value="F:zinc ion binding"/>
    <property type="evidence" value="ECO:0007669"/>
    <property type="project" value="UniProtKB-KW"/>
</dbReference>
<feature type="domain" description="CCHC-type" evidence="2">
    <location>
        <begin position="315"/>
        <end position="328"/>
    </location>
</feature>
<evidence type="ECO:0000313" key="3">
    <source>
        <dbReference type="EMBL" id="KAF9456578.1"/>
    </source>
</evidence>
<evidence type="ECO:0000259" key="2">
    <source>
        <dbReference type="PROSITE" id="PS50158"/>
    </source>
</evidence>
<name>A0A9P6CD24_9AGAR</name>
<reference evidence="3" key="1">
    <citation type="submission" date="2020-11" db="EMBL/GenBank/DDBJ databases">
        <authorList>
            <consortium name="DOE Joint Genome Institute"/>
            <person name="Ahrendt S."/>
            <person name="Riley R."/>
            <person name="Andreopoulos W."/>
            <person name="Labutti K."/>
            <person name="Pangilinan J."/>
            <person name="Ruiz-Duenas F.J."/>
            <person name="Barrasa J.M."/>
            <person name="Sanchez-Garcia M."/>
            <person name="Camarero S."/>
            <person name="Miyauchi S."/>
            <person name="Serrano A."/>
            <person name="Linde D."/>
            <person name="Babiker R."/>
            <person name="Drula E."/>
            <person name="Ayuso-Fernandez I."/>
            <person name="Pacheco R."/>
            <person name="Padilla G."/>
            <person name="Ferreira P."/>
            <person name="Barriuso J."/>
            <person name="Kellner H."/>
            <person name="Castanera R."/>
            <person name="Alfaro M."/>
            <person name="Ramirez L."/>
            <person name="Pisabarro A.G."/>
            <person name="Kuo A."/>
            <person name="Tritt A."/>
            <person name="Lipzen A."/>
            <person name="He G."/>
            <person name="Yan M."/>
            <person name="Ng V."/>
            <person name="Cullen D."/>
            <person name="Martin F."/>
            <person name="Rosso M.-N."/>
            <person name="Henrissat B."/>
            <person name="Hibbett D."/>
            <person name="Martinez A.T."/>
            <person name="Grigoriev I.V."/>
        </authorList>
    </citation>
    <scope>NUCLEOTIDE SEQUENCE</scope>
    <source>
        <strain evidence="3">CBS 247.69</strain>
    </source>
</reference>
<dbReference type="AlphaFoldDB" id="A0A9P6CD24"/>
<protein>
    <recommendedName>
        <fullName evidence="2">CCHC-type domain-containing protein</fullName>
    </recommendedName>
</protein>
<gene>
    <name evidence="3" type="ORF">BDZ94DRAFT_1315003</name>
</gene>
<sequence length="393" mass="44107">MPENTKLFWGDGEHKDDNPQDFMNSIEQSFFGKSSLTDADKLKQFKLNLKAGSIAMTWFTGLTSEKKNTWNQLQSSFKSQWPEKAAPMKSHMERVALLKAARLTDMEMGKRVKVDGMEEYSHIVWADKIEWLTNAVPDTIGLLISSIRDEMPSVLKHYVKEHASWLAFCDAIRAISLTEIEEQQVKEKAVKQLAKDVRIIKERGTPSKALGNAFCNVNIGAPIPAPQFNTSRTFTPQVLAHPQQQTPAFQPHSETDHMNDVHCLALPKHPDNPTGRLTYTAQVTAWAIANPTGKVNEFQPYPLTPGTSPAATRECWRCGYPGHMSNACTGTMLPALESQWRSIAATIKQNFDMNSPTNVNYVAFKGTMSKEEYDQNIINEFLLRQGKVEGSSM</sequence>
<accession>A0A9P6CD24</accession>
<comment type="caution">
    <text evidence="3">The sequence shown here is derived from an EMBL/GenBank/DDBJ whole genome shotgun (WGS) entry which is preliminary data.</text>
</comment>
<dbReference type="EMBL" id="MU150415">
    <property type="protein sequence ID" value="KAF9456578.1"/>
    <property type="molecule type" value="Genomic_DNA"/>
</dbReference>
<dbReference type="GO" id="GO:0003676">
    <property type="term" value="F:nucleic acid binding"/>
    <property type="evidence" value="ECO:0007669"/>
    <property type="project" value="InterPro"/>
</dbReference>
<dbReference type="Proteomes" id="UP000807353">
    <property type="component" value="Unassembled WGS sequence"/>
</dbReference>
<keyword evidence="1" id="KW-0479">Metal-binding</keyword>
<dbReference type="InterPro" id="IPR001878">
    <property type="entry name" value="Znf_CCHC"/>
</dbReference>
<organism evidence="3 4">
    <name type="scientific">Collybia nuda</name>
    <dbReference type="NCBI Taxonomy" id="64659"/>
    <lineage>
        <taxon>Eukaryota</taxon>
        <taxon>Fungi</taxon>
        <taxon>Dikarya</taxon>
        <taxon>Basidiomycota</taxon>
        <taxon>Agaricomycotina</taxon>
        <taxon>Agaricomycetes</taxon>
        <taxon>Agaricomycetidae</taxon>
        <taxon>Agaricales</taxon>
        <taxon>Tricholomatineae</taxon>
        <taxon>Clitocybaceae</taxon>
        <taxon>Collybia</taxon>
    </lineage>
</organism>
<proteinExistence type="predicted"/>
<keyword evidence="1" id="KW-0863">Zinc-finger</keyword>